<dbReference type="Pfam" id="PF17932">
    <property type="entry name" value="TetR_C_24"/>
    <property type="match status" value="1"/>
</dbReference>
<gene>
    <name evidence="7" type="ORF">ACFQH9_26325</name>
</gene>
<evidence type="ECO:0000256" key="2">
    <source>
        <dbReference type="ARBA" id="ARBA00023125"/>
    </source>
</evidence>
<dbReference type="PROSITE" id="PS50977">
    <property type="entry name" value="HTH_TETR_2"/>
    <property type="match status" value="1"/>
</dbReference>
<evidence type="ECO:0000256" key="5">
    <source>
        <dbReference type="SAM" id="MobiDB-lite"/>
    </source>
</evidence>
<keyword evidence="8" id="KW-1185">Reference proteome</keyword>
<feature type="region of interest" description="Disordered" evidence="5">
    <location>
        <begin position="218"/>
        <end position="242"/>
    </location>
</feature>
<dbReference type="InterPro" id="IPR001647">
    <property type="entry name" value="HTH_TetR"/>
</dbReference>
<keyword evidence="3" id="KW-0804">Transcription</keyword>
<dbReference type="PANTHER" id="PTHR30055:SF234">
    <property type="entry name" value="HTH-TYPE TRANSCRIPTIONAL REGULATOR BETI"/>
    <property type="match status" value="1"/>
</dbReference>
<accession>A0ABW1IG41</accession>
<keyword evidence="2 4" id="KW-0238">DNA-binding</keyword>
<dbReference type="EMBL" id="JBHSQK010000084">
    <property type="protein sequence ID" value="MFC5951783.1"/>
    <property type="molecule type" value="Genomic_DNA"/>
</dbReference>
<dbReference type="RefSeq" id="WP_379570067.1">
    <property type="nucleotide sequence ID" value="NZ_JBHSQK010000084.1"/>
</dbReference>
<feature type="compositionally biased region" description="Low complexity" evidence="5">
    <location>
        <begin position="219"/>
        <end position="242"/>
    </location>
</feature>
<dbReference type="PANTHER" id="PTHR30055">
    <property type="entry name" value="HTH-TYPE TRANSCRIPTIONAL REGULATOR RUTR"/>
    <property type="match status" value="1"/>
</dbReference>
<evidence type="ECO:0000313" key="8">
    <source>
        <dbReference type="Proteomes" id="UP001596119"/>
    </source>
</evidence>
<sequence>MPGRSPRASSRDAILRVFAEHVADRGYADTSLGDVAAELNLSKGTIVHHFGTKEALLREVHVAYFARRFAEADFVHAHLADPVSRLVAMVYALLAAHRDDRAASLACLRELVRYFDGDLTDYVRKQRVRYTEIVVDILRAGVERGLLHTPDPQMTALQVFGMCNYAWTWYRPDGPQSVEAIARLFAHNVLAGLVHRSGGDAELDALIGEAIETVRRAPGRSAADGSDGSAVSSAAPAHSPPM</sequence>
<dbReference type="SUPFAM" id="SSF48498">
    <property type="entry name" value="Tetracyclin repressor-like, C-terminal domain"/>
    <property type="match status" value="1"/>
</dbReference>
<feature type="domain" description="HTH tetR-type" evidence="6">
    <location>
        <begin position="8"/>
        <end position="68"/>
    </location>
</feature>
<dbReference type="Gene3D" id="1.10.10.60">
    <property type="entry name" value="Homeodomain-like"/>
    <property type="match status" value="1"/>
</dbReference>
<comment type="caution">
    <text evidence="7">The sequence shown here is derived from an EMBL/GenBank/DDBJ whole genome shotgun (WGS) entry which is preliminary data.</text>
</comment>
<organism evidence="7 8">
    <name type="scientific">Pseudonocardia lutea</name>
    <dbReference type="NCBI Taxonomy" id="2172015"/>
    <lineage>
        <taxon>Bacteria</taxon>
        <taxon>Bacillati</taxon>
        <taxon>Actinomycetota</taxon>
        <taxon>Actinomycetes</taxon>
        <taxon>Pseudonocardiales</taxon>
        <taxon>Pseudonocardiaceae</taxon>
        <taxon>Pseudonocardia</taxon>
    </lineage>
</organism>
<proteinExistence type="predicted"/>
<dbReference type="InterPro" id="IPR050109">
    <property type="entry name" value="HTH-type_TetR-like_transc_reg"/>
</dbReference>
<name>A0ABW1IG41_9PSEU</name>
<evidence type="ECO:0000256" key="4">
    <source>
        <dbReference type="PROSITE-ProRule" id="PRU00335"/>
    </source>
</evidence>
<keyword evidence="1" id="KW-0805">Transcription regulation</keyword>
<feature type="DNA-binding region" description="H-T-H motif" evidence="4">
    <location>
        <begin position="31"/>
        <end position="50"/>
    </location>
</feature>
<evidence type="ECO:0000259" key="6">
    <source>
        <dbReference type="PROSITE" id="PS50977"/>
    </source>
</evidence>
<dbReference type="Gene3D" id="1.10.357.10">
    <property type="entry name" value="Tetracycline Repressor, domain 2"/>
    <property type="match status" value="1"/>
</dbReference>
<evidence type="ECO:0000256" key="1">
    <source>
        <dbReference type="ARBA" id="ARBA00023015"/>
    </source>
</evidence>
<dbReference type="SUPFAM" id="SSF46689">
    <property type="entry name" value="Homeodomain-like"/>
    <property type="match status" value="1"/>
</dbReference>
<dbReference type="Pfam" id="PF00440">
    <property type="entry name" value="TetR_N"/>
    <property type="match status" value="1"/>
</dbReference>
<protein>
    <submittedName>
        <fullName evidence="7">TetR/AcrR family transcriptional regulator</fullName>
    </submittedName>
</protein>
<dbReference type="InterPro" id="IPR009057">
    <property type="entry name" value="Homeodomain-like_sf"/>
</dbReference>
<dbReference type="InterPro" id="IPR041490">
    <property type="entry name" value="KstR2_TetR_C"/>
</dbReference>
<evidence type="ECO:0000313" key="7">
    <source>
        <dbReference type="EMBL" id="MFC5951783.1"/>
    </source>
</evidence>
<evidence type="ECO:0000256" key="3">
    <source>
        <dbReference type="ARBA" id="ARBA00023163"/>
    </source>
</evidence>
<dbReference type="InterPro" id="IPR036271">
    <property type="entry name" value="Tet_transcr_reg_TetR-rel_C_sf"/>
</dbReference>
<dbReference type="PRINTS" id="PR00455">
    <property type="entry name" value="HTHTETR"/>
</dbReference>
<dbReference type="Proteomes" id="UP001596119">
    <property type="component" value="Unassembled WGS sequence"/>
</dbReference>
<reference evidence="8" key="1">
    <citation type="journal article" date="2019" name="Int. J. Syst. Evol. Microbiol.">
        <title>The Global Catalogue of Microorganisms (GCM) 10K type strain sequencing project: providing services to taxonomists for standard genome sequencing and annotation.</title>
        <authorList>
            <consortium name="The Broad Institute Genomics Platform"/>
            <consortium name="The Broad Institute Genome Sequencing Center for Infectious Disease"/>
            <person name="Wu L."/>
            <person name="Ma J."/>
        </authorList>
    </citation>
    <scope>NUCLEOTIDE SEQUENCE [LARGE SCALE GENOMIC DNA]</scope>
    <source>
        <strain evidence="8">CGMCC 4.7397</strain>
    </source>
</reference>